<evidence type="ECO:0000313" key="2">
    <source>
        <dbReference type="EMBL" id="GAA3711943.1"/>
    </source>
</evidence>
<dbReference type="InterPro" id="IPR002931">
    <property type="entry name" value="Transglutaminase-like"/>
</dbReference>
<dbReference type="PANTHER" id="PTHR33490">
    <property type="entry name" value="BLR5614 PROTEIN-RELATED"/>
    <property type="match status" value="1"/>
</dbReference>
<dbReference type="Gene3D" id="3.10.620.30">
    <property type="match status" value="1"/>
</dbReference>
<name>A0ABP7E0K8_9ACTN</name>
<comment type="caution">
    <text evidence="2">The sequence shown here is derived from an EMBL/GenBank/DDBJ whole genome shotgun (WGS) entry which is preliminary data.</text>
</comment>
<dbReference type="Proteomes" id="UP001500051">
    <property type="component" value="Unassembled WGS sequence"/>
</dbReference>
<dbReference type="SMART" id="SM00460">
    <property type="entry name" value="TGc"/>
    <property type="match status" value="1"/>
</dbReference>
<evidence type="ECO:0000313" key="3">
    <source>
        <dbReference type="Proteomes" id="UP001500051"/>
    </source>
</evidence>
<evidence type="ECO:0000259" key="1">
    <source>
        <dbReference type="SMART" id="SM00460"/>
    </source>
</evidence>
<dbReference type="Pfam" id="PF01841">
    <property type="entry name" value="Transglut_core"/>
    <property type="match status" value="1"/>
</dbReference>
<organism evidence="2 3">
    <name type="scientific">Microlunatus aurantiacus</name>
    <dbReference type="NCBI Taxonomy" id="446786"/>
    <lineage>
        <taxon>Bacteria</taxon>
        <taxon>Bacillati</taxon>
        <taxon>Actinomycetota</taxon>
        <taxon>Actinomycetes</taxon>
        <taxon>Propionibacteriales</taxon>
        <taxon>Propionibacteriaceae</taxon>
        <taxon>Microlunatus</taxon>
    </lineage>
</organism>
<proteinExistence type="predicted"/>
<sequence length="264" mass="28129">MQRTVSASIDLALSGPVRLIYSVAVAQGAPISSESLKITVDGDAVEPTEIIDVHGTRLHSVYANGSTASLRYDAVVDGVADEPRVADTDEIVYLRPSRYCESDSLAPTAASEFSGLTGLNLLNAVIDWVNRQLTYVSGSSLPTDGAVRTMLARQGVCRDFAHLSVALLRSLNVPARLAAVYAPGLSPMEFHAVAEALVDGQWWAVDATQLAPRQSLLRVATGRDAADTAFLTNFGAGTTLTGLEVTAVVDRFELDNNQLLTQLR</sequence>
<dbReference type="RefSeq" id="WP_344813562.1">
    <property type="nucleotide sequence ID" value="NZ_BAAAYX010000013.1"/>
</dbReference>
<protein>
    <submittedName>
        <fullName evidence="2">Transglutaminase family protein</fullName>
    </submittedName>
</protein>
<dbReference type="PANTHER" id="PTHR33490:SF12">
    <property type="entry name" value="BLL5557 PROTEIN"/>
    <property type="match status" value="1"/>
</dbReference>
<reference evidence="3" key="1">
    <citation type="journal article" date="2019" name="Int. J. Syst. Evol. Microbiol.">
        <title>The Global Catalogue of Microorganisms (GCM) 10K type strain sequencing project: providing services to taxonomists for standard genome sequencing and annotation.</title>
        <authorList>
            <consortium name="The Broad Institute Genomics Platform"/>
            <consortium name="The Broad Institute Genome Sequencing Center for Infectious Disease"/>
            <person name="Wu L."/>
            <person name="Ma J."/>
        </authorList>
    </citation>
    <scope>NUCLEOTIDE SEQUENCE [LARGE SCALE GENOMIC DNA]</scope>
    <source>
        <strain evidence="3">JCM 16548</strain>
    </source>
</reference>
<feature type="domain" description="Transglutaminase-like" evidence="1">
    <location>
        <begin position="149"/>
        <end position="209"/>
    </location>
</feature>
<keyword evidence="3" id="KW-1185">Reference proteome</keyword>
<gene>
    <name evidence="2" type="ORF">GCM10022204_33510</name>
</gene>
<dbReference type="Gene3D" id="2.60.40.2250">
    <property type="match status" value="1"/>
</dbReference>
<accession>A0ABP7E0K8</accession>
<dbReference type="SUPFAM" id="SSF54001">
    <property type="entry name" value="Cysteine proteinases"/>
    <property type="match status" value="1"/>
</dbReference>
<dbReference type="InterPro" id="IPR038765">
    <property type="entry name" value="Papain-like_cys_pep_sf"/>
</dbReference>
<dbReference type="EMBL" id="BAAAYX010000013">
    <property type="protein sequence ID" value="GAA3711943.1"/>
    <property type="molecule type" value="Genomic_DNA"/>
</dbReference>